<evidence type="ECO:0000313" key="1">
    <source>
        <dbReference type="EMBL" id="CAE7336601.1"/>
    </source>
</evidence>
<accession>A0A812NXZ2</accession>
<gene>
    <name evidence="1" type="primary">SAC1</name>
    <name evidence="1" type="ORF">SPIL2461_LOCUS7882</name>
</gene>
<keyword evidence="2" id="KW-1185">Reference proteome</keyword>
<feature type="non-terminal residue" evidence="1">
    <location>
        <position position="1"/>
    </location>
</feature>
<sequence>IRAAMSDVLDRCRAHLDLVGFGPREMATLDINDSGEIAKQIAFELNITPGQELEDAIVEWIQEACETAFWASYNTQEPAPPPGDRIKKLEISGNELLAREEKLLDMWAKRLEGSLDPSRAAEMIAGRTRASSALKRYVVVYQRWRLCNGYRDEPCGRSVPETIMKAISWFEKIAEFRLEVRATEGRIAWATKDKIVEMLSEGAPLTKRAPRYPTWVLVKIERLVLDKEEIACLRNKAGGATPGGGAAIYDPEEDQAWITTGFDLIKEMAPFKRDYLVGLPSAVQGYWTEHSERSVLPTALAILGVTDSDNRYQALDEREIAANLVDWLQDIGESWEMKRPER</sequence>
<evidence type="ECO:0000313" key="2">
    <source>
        <dbReference type="Proteomes" id="UP000649617"/>
    </source>
</evidence>
<protein>
    <submittedName>
        <fullName evidence="1">SAC1 protein</fullName>
    </submittedName>
</protein>
<dbReference type="OrthoDB" id="435795at2759"/>
<reference evidence="1" key="1">
    <citation type="submission" date="2021-02" db="EMBL/GenBank/DDBJ databases">
        <authorList>
            <person name="Dougan E. K."/>
            <person name="Rhodes N."/>
            <person name="Thang M."/>
            <person name="Chan C."/>
        </authorList>
    </citation>
    <scope>NUCLEOTIDE SEQUENCE</scope>
</reference>
<dbReference type="EMBL" id="CAJNIZ010012675">
    <property type="protein sequence ID" value="CAE7336601.1"/>
    <property type="molecule type" value="Genomic_DNA"/>
</dbReference>
<comment type="caution">
    <text evidence="1">The sequence shown here is derived from an EMBL/GenBank/DDBJ whole genome shotgun (WGS) entry which is preliminary data.</text>
</comment>
<proteinExistence type="predicted"/>
<name>A0A812NXZ2_SYMPI</name>
<dbReference type="AlphaFoldDB" id="A0A812NXZ2"/>
<organism evidence="1 2">
    <name type="scientific">Symbiodinium pilosum</name>
    <name type="common">Dinoflagellate</name>
    <dbReference type="NCBI Taxonomy" id="2952"/>
    <lineage>
        <taxon>Eukaryota</taxon>
        <taxon>Sar</taxon>
        <taxon>Alveolata</taxon>
        <taxon>Dinophyceae</taxon>
        <taxon>Suessiales</taxon>
        <taxon>Symbiodiniaceae</taxon>
        <taxon>Symbiodinium</taxon>
    </lineage>
</organism>
<dbReference type="Proteomes" id="UP000649617">
    <property type="component" value="Unassembled WGS sequence"/>
</dbReference>